<organism evidence="1 2">
    <name type="scientific">Panagrolaimus sp. PS1159</name>
    <dbReference type="NCBI Taxonomy" id="55785"/>
    <lineage>
        <taxon>Eukaryota</taxon>
        <taxon>Metazoa</taxon>
        <taxon>Ecdysozoa</taxon>
        <taxon>Nematoda</taxon>
        <taxon>Chromadorea</taxon>
        <taxon>Rhabditida</taxon>
        <taxon>Tylenchina</taxon>
        <taxon>Panagrolaimomorpha</taxon>
        <taxon>Panagrolaimoidea</taxon>
        <taxon>Panagrolaimidae</taxon>
        <taxon>Panagrolaimus</taxon>
    </lineage>
</organism>
<reference evidence="2" key="1">
    <citation type="submission" date="2022-11" db="UniProtKB">
        <authorList>
            <consortium name="WormBaseParasite"/>
        </authorList>
    </citation>
    <scope>IDENTIFICATION</scope>
</reference>
<proteinExistence type="predicted"/>
<dbReference type="Proteomes" id="UP000887580">
    <property type="component" value="Unplaced"/>
</dbReference>
<accession>A0AC35GE67</accession>
<evidence type="ECO:0000313" key="2">
    <source>
        <dbReference type="WBParaSite" id="PS1159_v2.g4052.t2"/>
    </source>
</evidence>
<name>A0AC35GE67_9BILA</name>
<protein>
    <submittedName>
        <fullName evidence="2">LRAT domain-containing protein</fullName>
    </submittedName>
</protein>
<evidence type="ECO:0000313" key="1">
    <source>
        <dbReference type="Proteomes" id="UP000887580"/>
    </source>
</evidence>
<dbReference type="WBParaSite" id="PS1159_v2.g4052.t2">
    <property type="protein sequence ID" value="PS1159_v2.g4052.t2"/>
    <property type="gene ID" value="PS1159_v2.g4052"/>
</dbReference>
<sequence>MPPLMRRRGDLIEHKKLGYSRWSVYIGNGEVVEVDNDNNHEIIRRPRKFEIIRRPRKFEVSVSWVNNEFDDRVKPLKNDVIVQRALSRVGTNWKDTHPFAIINNLSEHFAKWCRYGTDICNQSPHLSFHDNHASVGLGKVETGLLSLKLPNAYTTAQNNSNSTNFKVGAELVGGEAFGAVKWSAQAAADAGIDHGNGKHAINIGVDGPQAQVGPLECKSGIRADTGINCNKNGLGFTILGTGIQIGRKTKVSVLGSSVGINF</sequence>